<reference evidence="2 3" key="1">
    <citation type="submission" date="2020-04" db="EMBL/GenBank/DDBJ databases">
        <title>Flammeovirga sp. SR4, a novel species isolated from seawater.</title>
        <authorList>
            <person name="Wang X."/>
        </authorList>
    </citation>
    <scope>NUCLEOTIDE SEQUENCE [LARGE SCALE GENOMIC DNA]</scope>
    <source>
        <strain evidence="2 3">ATCC 23126</strain>
    </source>
</reference>
<dbReference type="Proteomes" id="UP000576082">
    <property type="component" value="Unassembled WGS sequence"/>
</dbReference>
<organism evidence="2 3">
    <name type="scientific">Flammeovirga aprica JL-4</name>
    <dbReference type="NCBI Taxonomy" id="694437"/>
    <lineage>
        <taxon>Bacteria</taxon>
        <taxon>Pseudomonadati</taxon>
        <taxon>Bacteroidota</taxon>
        <taxon>Cytophagia</taxon>
        <taxon>Cytophagales</taxon>
        <taxon>Flammeovirgaceae</taxon>
        <taxon>Flammeovirga</taxon>
    </lineage>
</organism>
<protein>
    <recommendedName>
        <fullName evidence="1">Endonuclease/exonuclease/phosphatase domain-containing protein</fullName>
    </recommendedName>
</protein>
<sequence>MVVGSVLNSCVTEVSSPSTTTPVGYDNTLVECLNVDASDATLEVLTWNIEHFPKHNETAGFVNATISESDYDLWGVQEIEGISSLKQVPQVNPDYSVLIDNDIAKGVNNNYHLAYVYNNQRLEVLERQILSAGDFESYYFPRRPLLAKFLNKINEQTFYVINIHLKCCNYKPSDKERREEASKRLQKYIDSNLSNERVIVLGDFNEEIYPASSSSFNNFIEDSGNYAFSTTDQAESENSLDKSYPNWGPIGSHIDHILMTNEWFNQFQKSYTLSLDQCSKYFDAKVSDHRPVMTVFRN</sequence>
<evidence type="ECO:0000259" key="1">
    <source>
        <dbReference type="Pfam" id="PF03372"/>
    </source>
</evidence>
<name>A0A7X9RSZ3_9BACT</name>
<accession>A0A7X9RSZ3</accession>
<gene>
    <name evidence="2" type="ORF">HHU12_01540</name>
</gene>
<dbReference type="Pfam" id="PF03372">
    <property type="entry name" value="Exo_endo_phos"/>
    <property type="match status" value="1"/>
</dbReference>
<dbReference type="AlphaFoldDB" id="A0A7X9RSZ3"/>
<dbReference type="InterPro" id="IPR005135">
    <property type="entry name" value="Endo/exonuclease/phosphatase"/>
</dbReference>
<comment type="caution">
    <text evidence="2">The sequence shown here is derived from an EMBL/GenBank/DDBJ whole genome shotgun (WGS) entry which is preliminary data.</text>
</comment>
<dbReference type="InterPro" id="IPR036691">
    <property type="entry name" value="Endo/exonu/phosph_ase_sf"/>
</dbReference>
<dbReference type="RefSeq" id="WP_169654381.1">
    <property type="nucleotide sequence ID" value="NZ_JABANE010000003.1"/>
</dbReference>
<dbReference type="SUPFAM" id="SSF56219">
    <property type="entry name" value="DNase I-like"/>
    <property type="match status" value="1"/>
</dbReference>
<evidence type="ECO:0000313" key="3">
    <source>
        <dbReference type="Proteomes" id="UP000576082"/>
    </source>
</evidence>
<feature type="domain" description="Endonuclease/exonuclease/phosphatase" evidence="1">
    <location>
        <begin position="45"/>
        <end position="289"/>
    </location>
</feature>
<proteinExistence type="predicted"/>
<keyword evidence="3" id="KW-1185">Reference proteome</keyword>
<evidence type="ECO:0000313" key="2">
    <source>
        <dbReference type="EMBL" id="NME66634.1"/>
    </source>
</evidence>
<dbReference type="EMBL" id="JABANE010000003">
    <property type="protein sequence ID" value="NME66634.1"/>
    <property type="molecule type" value="Genomic_DNA"/>
</dbReference>
<dbReference type="GO" id="GO:0003824">
    <property type="term" value="F:catalytic activity"/>
    <property type="evidence" value="ECO:0007669"/>
    <property type="project" value="InterPro"/>
</dbReference>
<dbReference type="Gene3D" id="3.60.10.10">
    <property type="entry name" value="Endonuclease/exonuclease/phosphatase"/>
    <property type="match status" value="1"/>
</dbReference>